<dbReference type="Proteomes" id="UP000046392">
    <property type="component" value="Unplaced"/>
</dbReference>
<accession>A0A0N5BJS7</accession>
<evidence type="ECO:0000313" key="2">
    <source>
        <dbReference type="Proteomes" id="UP000046392"/>
    </source>
</evidence>
<keyword evidence="2" id="KW-1185">Reference proteome</keyword>
<sequence length="165" mass="18980">MGQEKSKLFNGLNLLQTGVNNFKYMYTIENFSLRSEKTGEKIISSIFLIGGKERSEWCLHIYPNGATEENKGYVSVYLVLKKPDKAKAKCRFSILNDKEEEKNVCDCKEAYEFDRNNVNYGLGFSKFVKRDLLLDKSNGLLTNDKLTILCEAEITDLKYENSIPY</sequence>
<dbReference type="Pfam" id="PF22486">
    <property type="entry name" value="MATH_2"/>
    <property type="match status" value="1"/>
</dbReference>
<name>A0A0N5BJS7_STREA</name>
<dbReference type="STRING" id="174720.A0A0N5BJS7"/>
<dbReference type="AlphaFoldDB" id="A0A0N5BJS7"/>
<proteinExistence type="predicted"/>
<protein>
    <submittedName>
        <fullName evidence="3">MATH domain-containing protein</fullName>
    </submittedName>
</protein>
<dbReference type="PANTHER" id="PTHR26379:SF187">
    <property type="entry name" value="OS07G0655300 PROTEIN"/>
    <property type="match status" value="1"/>
</dbReference>
<feature type="domain" description="MATH" evidence="1">
    <location>
        <begin position="21"/>
        <end position="152"/>
    </location>
</feature>
<dbReference type="SUPFAM" id="SSF49599">
    <property type="entry name" value="TRAF domain-like"/>
    <property type="match status" value="1"/>
</dbReference>
<reference evidence="3" key="1">
    <citation type="submission" date="2017-02" db="UniProtKB">
        <authorList>
            <consortium name="WormBaseParasite"/>
        </authorList>
    </citation>
    <scope>IDENTIFICATION</scope>
</reference>
<dbReference type="PANTHER" id="PTHR26379">
    <property type="entry name" value="BTB/POZ AND MATH DOMAIN-CONTAINING PROTEIN 1"/>
    <property type="match status" value="1"/>
</dbReference>
<dbReference type="Gene3D" id="2.60.210.10">
    <property type="entry name" value="Apoptosis, Tumor Necrosis Factor Receptor Associated Protein 2, Chain A"/>
    <property type="match status" value="1"/>
</dbReference>
<dbReference type="InterPro" id="IPR045005">
    <property type="entry name" value="BPM1-6"/>
</dbReference>
<dbReference type="GO" id="GO:0016567">
    <property type="term" value="P:protein ubiquitination"/>
    <property type="evidence" value="ECO:0007669"/>
    <property type="project" value="InterPro"/>
</dbReference>
<evidence type="ECO:0000259" key="1">
    <source>
        <dbReference type="PROSITE" id="PS50144"/>
    </source>
</evidence>
<organism evidence="2 3">
    <name type="scientific">Strongyloides papillosus</name>
    <name type="common">Intestinal threadworm</name>
    <dbReference type="NCBI Taxonomy" id="174720"/>
    <lineage>
        <taxon>Eukaryota</taxon>
        <taxon>Metazoa</taxon>
        <taxon>Ecdysozoa</taxon>
        <taxon>Nematoda</taxon>
        <taxon>Chromadorea</taxon>
        <taxon>Rhabditida</taxon>
        <taxon>Tylenchina</taxon>
        <taxon>Panagrolaimomorpha</taxon>
        <taxon>Strongyloidoidea</taxon>
        <taxon>Strongyloididae</taxon>
        <taxon>Strongyloides</taxon>
    </lineage>
</organism>
<dbReference type="InterPro" id="IPR008974">
    <property type="entry name" value="TRAF-like"/>
</dbReference>
<dbReference type="SMART" id="SM00061">
    <property type="entry name" value="MATH"/>
    <property type="match status" value="1"/>
</dbReference>
<dbReference type="WBParaSite" id="SPAL_0000619500.1">
    <property type="protein sequence ID" value="SPAL_0000619500.1"/>
    <property type="gene ID" value="SPAL_0000619500"/>
</dbReference>
<evidence type="ECO:0000313" key="3">
    <source>
        <dbReference type="WBParaSite" id="SPAL_0000619500.1"/>
    </source>
</evidence>
<dbReference type="InterPro" id="IPR002083">
    <property type="entry name" value="MATH/TRAF_dom"/>
</dbReference>
<dbReference type="PROSITE" id="PS50144">
    <property type="entry name" value="MATH"/>
    <property type="match status" value="1"/>
</dbReference>